<dbReference type="InterPro" id="IPR001433">
    <property type="entry name" value="OxRdtase_FAD/NAD-bd"/>
</dbReference>
<feature type="domain" description="2Fe-2S ferredoxin-type" evidence="3">
    <location>
        <begin position="19"/>
        <end position="111"/>
    </location>
</feature>
<keyword evidence="6" id="KW-1185">Reference proteome</keyword>
<comment type="cofactor">
    <cofactor evidence="1">
        <name>FAD</name>
        <dbReference type="ChEBI" id="CHEBI:57692"/>
    </cofactor>
</comment>
<dbReference type="PANTHER" id="PTHR47354:SF5">
    <property type="entry name" value="PROTEIN RFBI"/>
    <property type="match status" value="1"/>
</dbReference>
<dbReference type="EMBL" id="VYGV01000016">
    <property type="protein sequence ID" value="NWF47075.1"/>
    <property type="molecule type" value="Genomic_DNA"/>
</dbReference>
<dbReference type="AlphaFoldDB" id="A0A7Y8GY87"/>
<evidence type="ECO:0000259" key="3">
    <source>
        <dbReference type="PROSITE" id="PS51085"/>
    </source>
</evidence>
<dbReference type="GO" id="GO:0051537">
    <property type="term" value="F:2 iron, 2 sulfur cluster binding"/>
    <property type="evidence" value="ECO:0007669"/>
    <property type="project" value="UniProtKB-KW"/>
</dbReference>
<evidence type="ECO:0000259" key="4">
    <source>
        <dbReference type="PROSITE" id="PS51384"/>
    </source>
</evidence>
<dbReference type="PANTHER" id="PTHR47354">
    <property type="entry name" value="NADH OXIDOREDUCTASE HCR"/>
    <property type="match status" value="1"/>
</dbReference>
<dbReference type="Gene3D" id="3.10.20.30">
    <property type="match status" value="1"/>
</dbReference>
<comment type="caution">
    <text evidence="5">The sequence shown here is derived from an EMBL/GenBank/DDBJ whole genome shotgun (WGS) entry which is preliminary data.</text>
</comment>
<keyword evidence="2" id="KW-0411">Iron-sulfur</keyword>
<proteinExistence type="predicted"/>
<dbReference type="InterPro" id="IPR036010">
    <property type="entry name" value="2Fe-2S_ferredoxin-like_sf"/>
</dbReference>
<dbReference type="InterPro" id="IPR017938">
    <property type="entry name" value="Riboflavin_synthase-like_b-brl"/>
</dbReference>
<dbReference type="Proteomes" id="UP000545507">
    <property type="component" value="Unassembled WGS sequence"/>
</dbReference>
<evidence type="ECO:0000313" key="5">
    <source>
        <dbReference type="EMBL" id="NWF47075.1"/>
    </source>
</evidence>
<keyword evidence="2" id="KW-0408">Iron</keyword>
<dbReference type="Pfam" id="PF00175">
    <property type="entry name" value="NAD_binding_1"/>
    <property type="match status" value="1"/>
</dbReference>
<protein>
    <submittedName>
        <fullName evidence="5">2Fe-2S iron-sulfur cluster binding domain-containing protein</fullName>
    </submittedName>
</protein>
<dbReference type="Pfam" id="PF00111">
    <property type="entry name" value="Fer2"/>
    <property type="match status" value="1"/>
</dbReference>
<dbReference type="InterPro" id="IPR006058">
    <property type="entry name" value="2Fe2S_fd_BS"/>
</dbReference>
<keyword evidence="2" id="KW-0001">2Fe-2S</keyword>
<keyword evidence="2" id="KW-0479">Metal-binding</keyword>
<dbReference type="CDD" id="cd00207">
    <property type="entry name" value="fer2"/>
    <property type="match status" value="1"/>
</dbReference>
<dbReference type="InterPro" id="IPR012675">
    <property type="entry name" value="Beta-grasp_dom_sf"/>
</dbReference>
<dbReference type="PROSITE" id="PS00197">
    <property type="entry name" value="2FE2S_FER_1"/>
    <property type="match status" value="1"/>
</dbReference>
<dbReference type="GO" id="GO:0016491">
    <property type="term" value="F:oxidoreductase activity"/>
    <property type="evidence" value="ECO:0007669"/>
    <property type="project" value="InterPro"/>
</dbReference>
<accession>A0A7Y8GY87</accession>
<evidence type="ECO:0000313" key="6">
    <source>
        <dbReference type="Proteomes" id="UP000545507"/>
    </source>
</evidence>
<dbReference type="SUPFAM" id="SSF52343">
    <property type="entry name" value="Ferredoxin reductase-like, C-terminal NADP-linked domain"/>
    <property type="match status" value="1"/>
</dbReference>
<dbReference type="Gene3D" id="2.40.30.10">
    <property type="entry name" value="Translation factors"/>
    <property type="match status" value="1"/>
</dbReference>
<organism evidence="5 6">
    <name type="scientific">Hydrogenophaga aromaticivorans</name>
    <dbReference type="NCBI Taxonomy" id="2610898"/>
    <lineage>
        <taxon>Bacteria</taxon>
        <taxon>Pseudomonadati</taxon>
        <taxon>Pseudomonadota</taxon>
        <taxon>Betaproteobacteria</taxon>
        <taxon>Burkholderiales</taxon>
        <taxon>Comamonadaceae</taxon>
        <taxon>Hydrogenophaga</taxon>
    </lineage>
</organism>
<dbReference type="InterPro" id="IPR017927">
    <property type="entry name" value="FAD-bd_FR_type"/>
</dbReference>
<dbReference type="SUPFAM" id="SSF54292">
    <property type="entry name" value="2Fe-2S ferredoxin-like"/>
    <property type="match status" value="1"/>
</dbReference>
<dbReference type="RefSeq" id="WP_177136977.1">
    <property type="nucleotide sequence ID" value="NZ_VYGV01000016.1"/>
</dbReference>
<dbReference type="SUPFAM" id="SSF63380">
    <property type="entry name" value="Riboflavin synthase domain-like"/>
    <property type="match status" value="1"/>
</dbReference>
<dbReference type="PROSITE" id="PS51384">
    <property type="entry name" value="FAD_FR"/>
    <property type="match status" value="1"/>
</dbReference>
<gene>
    <name evidence="5" type="ORF">F3K02_17720</name>
</gene>
<evidence type="ECO:0000256" key="2">
    <source>
        <dbReference type="ARBA" id="ARBA00022714"/>
    </source>
</evidence>
<evidence type="ECO:0000256" key="1">
    <source>
        <dbReference type="ARBA" id="ARBA00001974"/>
    </source>
</evidence>
<reference evidence="5 6" key="1">
    <citation type="submission" date="2019-09" db="EMBL/GenBank/DDBJ databases">
        <title>Hydrogenophaga aromatica sp. nov., isolated from a para-xylene-degrading enrichment culture.</title>
        <authorList>
            <person name="Tancsics A."/>
            <person name="Banerjee S."/>
        </authorList>
    </citation>
    <scope>NUCLEOTIDE SEQUENCE [LARGE SCALE GENOMIC DNA]</scope>
    <source>
        <strain evidence="5 6">D2P1</strain>
    </source>
</reference>
<name>A0A7Y8GY87_9BURK</name>
<dbReference type="InterPro" id="IPR039261">
    <property type="entry name" value="FNR_nucleotide-bd"/>
</dbReference>
<dbReference type="InterPro" id="IPR050415">
    <property type="entry name" value="MRET"/>
</dbReference>
<dbReference type="InterPro" id="IPR001041">
    <property type="entry name" value="2Fe-2S_ferredoxin-type"/>
</dbReference>
<dbReference type="PROSITE" id="PS51085">
    <property type="entry name" value="2FE2S_FER_2"/>
    <property type="match status" value="1"/>
</dbReference>
<sequence>MMDALSKLSTFSESIRSVVPVSIETEQKTYCFDVPPQGVLLYEALRAGIPLAYSCASGTCGTCVARVTEGEVGDLWQAAPGLSAKARQAGRVLSCQSAVTSPVRLRASESAAYIRSLLPVPDYHVGRLVKTVVLAPGVTELQLQLDCAFTFIPGQFILVWFDGLSGPRALSISNVERSPVDRVRLLVKPRQGGEFDALLRSADSSGMPLRVFGPLGSACLYDESEHGEITCVAGSTGIAPMLPILFDWVHRREPGSARLVYGVRTGEDTVLLNEVIDLAKRSGGRLDVVIALSEPRDGDVNNLQKQVRDFGRVVAGYAHDAVRELASDGSLSGIAFVSGPKPMVQATVKTLIVHGKLNPLAIRSDDFG</sequence>
<dbReference type="Gene3D" id="3.40.50.80">
    <property type="entry name" value="Nucleotide-binding domain of ferredoxin-NADP reductase (FNR) module"/>
    <property type="match status" value="1"/>
</dbReference>
<dbReference type="PRINTS" id="PR00410">
    <property type="entry name" value="PHEHYDRXLASE"/>
</dbReference>
<feature type="domain" description="FAD-binding FR-type" evidence="4">
    <location>
        <begin position="121"/>
        <end position="221"/>
    </location>
</feature>